<dbReference type="PANTHER" id="PTHR31286">
    <property type="entry name" value="GLYCINE-RICH CELL WALL STRUCTURAL PROTEIN 1.8-LIKE"/>
    <property type="match status" value="1"/>
</dbReference>
<reference evidence="4" key="1">
    <citation type="journal article" date="2023" name="Nat. Commun.">
        <title>Diploid and tetraploid genomes of Acorus and the evolution of monocots.</title>
        <authorList>
            <person name="Ma L."/>
            <person name="Liu K.W."/>
            <person name="Li Z."/>
            <person name="Hsiao Y.Y."/>
            <person name="Qi Y."/>
            <person name="Fu T."/>
            <person name="Tang G.D."/>
            <person name="Zhang D."/>
            <person name="Sun W.H."/>
            <person name="Liu D.K."/>
            <person name="Li Y."/>
            <person name="Chen G.Z."/>
            <person name="Liu X.D."/>
            <person name="Liao X.Y."/>
            <person name="Jiang Y.T."/>
            <person name="Yu X."/>
            <person name="Hao Y."/>
            <person name="Huang J."/>
            <person name="Zhao X.W."/>
            <person name="Ke S."/>
            <person name="Chen Y.Y."/>
            <person name="Wu W.L."/>
            <person name="Hsu J.L."/>
            <person name="Lin Y.F."/>
            <person name="Huang M.D."/>
            <person name="Li C.Y."/>
            <person name="Huang L."/>
            <person name="Wang Z.W."/>
            <person name="Zhao X."/>
            <person name="Zhong W.Y."/>
            <person name="Peng D.H."/>
            <person name="Ahmad S."/>
            <person name="Lan S."/>
            <person name="Zhang J.S."/>
            <person name="Tsai W.C."/>
            <person name="Van de Peer Y."/>
            <person name="Liu Z.J."/>
        </authorList>
    </citation>
    <scope>NUCLEOTIDE SEQUENCE</scope>
    <source>
        <strain evidence="4">CP</strain>
    </source>
</reference>
<dbReference type="InterPro" id="IPR036691">
    <property type="entry name" value="Endo/exonu/phosph_ase_sf"/>
</dbReference>
<evidence type="ECO:0000259" key="3">
    <source>
        <dbReference type="Pfam" id="PF14111"/>
    </source>
</evidence>
<feature type="compositionally biased region" description="Basic and acidic residues" evidence="1">
    <location>
        <begin position="429"/>
        <end position="440"/>
    </location>
</feature>
<dbReference type="InterPro" id="IPR025558">
    <property type="entry name" value="DUF4283"/>
</dbReference>
<organism evidence="4 5">
    <name type="scientific">Acorus calamus</name>
    <name type="common">Sweet flag</name>
    <dbReference type="NCBI Taxonomy" id="4465"/>
    <lineage>
        <taxon>Eukaryota</taxon>
        <taxon>Viridiplantae</taxon>
        <taxon>Streptophyta</taxon>
        <taxon>Embryophyta</taxon>
        <taxon>Tracheophyta</taxon>
        <taxon>Spermatophyta</taxon>
        <taxon>Magnoliopsida</taxon>
        <taxon>Liliopsida</taxon>
        <taxon>Acoraceae</taxon>
        <taxon>Acorus</taxon>
    </lineage>
</organism>
<feature type="domain" description="Reverse transcriptase zinc-binding" evidence="2">
    <location>
        <begin position="1085"/>
        <end position="1167"/>
    </location>
</feature>
<accession>A0AAV9FL59</accession>
<dbReference type="Proteomes" id="UP001180020">
    <property type="component" value="Unassembled WGS sequence"/>
</dbReference>
<feature type="region of interest" description="Disordered" evidence="1">
    <location>
        <begin position="1"/>
        <end position="21"/>
    </location>
</feature>
<sequence length="1284" mass="143015">MAVQAAGLPLAPRPLPPEGSLTVPAGTEVLLQDSVVLSFGTNAPLTGSSTASTGPKAPPPPRGGTIDSIFNAFKLKATGAPPSPSDPPPSSLPSSFGSLRYIAPTIDGSSIVASLKPEAYAKNITQWNRAVVGYIIGKVPVYIPFLQFLKMRWKPKGEMQLHLHENGFFTVKFDLDEDMNSVLEGGPWTMDHRPFILRKWSPEVRMEQERLSSIPIWIRLPNLPLHLWEEDCLSRIGSIFGIPLYADSATLRCSRASYARICVEVQASTTLPDSILVEVSPGLRESFKVDYDWKPTACKFCQTFGHDEACCIMKPTTETTIPPAKGDKAVTGAVTSNGKGKQPQQRQEVRKSHHNSTGKMLPDAMKASILTSKQGEVHSEGRIASTGQQQVQHKGAEGYPNIESTSTPTERTIVESFLLSQACKERGLEQQKVDPLKEVNESGLPAPPDVGTTLLKESSSSSQPKDTMELNSDLEVFPPPYLFASPQSHQESHLEKKSKSRNKSGGLPSQPPKDHNLKKANTKKSKVAARDRLLLWNEMRNLVPISMHDQWIVGGDFNEIRYCHEKNGSDLFYSRRMARFNECIADCNLQDLRALGTQFSWSNNQDRRISGKLDRVVVNTKWLHQNANGYVQYHSAGLSDHSPLQAWEHHPGLTEVVQKAWKAKFVGSPMFILVKKLQHLKVILKDWNKEVFGPIHSTLNICKQRLEAIQQAVLIDPQNMELVEQERNTKEEYLLMLQKEESFLRQKSRQQWLSDGDRNSKFFYSATKSRIAKNTIRKVELADGSVSEDPKVIQDYAVEYYKRLLTPTSDHPIPQMGNFASLSSIEREALCSPVSDNEIKKALFSMRPQSSPGPDGYPAHFFQTFWLVVQSDFIAAVASFFCNGSLNTPSAKGRSCIKVDLRKAFDSVRWDFLEAVMLGDGTIPKQHAVKWANICIPKKEGGLGLKSLQDWNDAAMGVRFWEIASNHCSLWASWMRKKYLQKNNIWTIMPSSSSSSSWKSILKARNWIRQSTKYVVFTGETINLCWGPPKAVNLNCFISEGKWRKPLRWPSSFDPLWGEIAEIEIGGIVPDVLIWTGAKSGSPSYRTAWEYVRKKGAPTPWSMSIWHPIQPPRRSFLCWQAALDRLPTLQRLLSQQLVASDTCMLCSRWSESAEHLFIHCSYSAYVWGAITKSMGMSRARHPSLPDHFIWFSSLGSTTEQMVFRFLLTQEIAAVVVEGAAVEEVAVTDASTEEGGVGGGGGGEVVVGNTVEDNESASLTSSSKSAPYMEVLGCDRAVVHPNVNP</sequence>
<gene>
    <name evidence="4" type="ORF">QJS10_CPA01g01883</name>
</gene>
<feature type="region of interest" description="Disordered" evidence="1">
    <location>
        <begin position="321"/>
        <end position="408"/>
    </location>
</feature>
<keyword evidence="5" id="KW-1185">Reference proteome</keyword>
<dbReference type="InterPro" id="IPR026960">
    <property type="entry name" value="RVT-Znf"/>
</dbReference>
<evidence type="ECO:0000256" key="1">
    <source>
        <dbReference type="SAM" id="MobiDB-lite"/>
    </source>
</evidence>
<evidence type="ECO:0000259" key="2">
    <source>
        <dbReference type="Pfam" id="PF13966"/>
    </source>
</evidence>
<evidence type="ECO:0008006" key="6">
    <source>
        <dbReference type="Google" id="ProtNLM"/>
    </source>
</evidence>
<dbReference type="SUPFAM" id="SSF56219">
    <property type="entry name" value="DNase I-like"/>
    <property type="match status" value="1"/>
</dbReference>
<feature type="compositionally biased region" description="Polar residues" evidence="1">
    <location>
        <begin position="455"/>
        <end position="465"/>
    </location>
</feature>
<dbReference type="Pfam" id="PF14111">
    <property type="entry name" value="DUF4283"/>
    <property type="match status" value="1"/>
</dbReference>
<feature type="compositionally biased region" description="Low complexity" evidence="1">
    <location>
        <begin position="1"/>
        <end position="10"/>
    </location>
</feature>
<dbReference type="Gene3D" id="3.60.10.10">
    <property type="entry name" value="Endonuclease/exonuclease/phosphatase"/>
    <property type="match status" value="1"/>
</dbReference>
<comment type="caution">
    <text evidence="4">The sequence shown here is derived from an EMBL/GenBank/DDBJ whole genome shotgun (WGS) entry which is preliminary data.</text>
</comment>
<dbReference type="Pfam" id="PF13966">
    <property type="entry name" value="zf-RVT"/>
    <property type="match status" value="1"/>
</dbReference>
<protein>
    <recommendedName>
        <fullName evidence="6">Reverse transcriptase zinc-binding domain-containing protein</fullName>
    </recommendedName>
</protein>
<dbReference type="EMBL" id="JAUJYO010000001">
    <property type="protein sequence ID" value="KAK1326416.1"/>
    <property type="molecule type" value="Genomic_DNA"/>
</dbReference>
<feature type="region of interest" description="Disordered" evidence="1">
    <location>
        <begin position="429"/>
        <end position="525"/>
    </location>
</feature>
<name>A0AAV9FL59_ACOCL</name>
<dbReference type="PANTHER" id="PTHR31286:SF180">
    <property type="entry name" value="OS10G0362600 PROTEIN"/>
    <property type="match status" value="1"/>
</dbReference>
<reference evidence="4" key="2">
    <citation type="submission" date="2023-06" db="EMBL/GenBank/DDBJ databases">
        <authorList>
            <person name="Ma L."/>
            <person name="Liu K.-W."/>
            <person name="Li Z."/>
            <person name="Hsiao Y.-Y."/>
            <person name="Qi Y."/>
            <person name="Fu T."/>
            <person name="Tang G."/>
            <person name="Zhang D."/>
            <person name="Sun W.-H."/>
            <person name="Liu D.-K."/>
            <person name="Li Y."/>
            <person name="Chen G.-Z."/>
            <person name="Liu X.-D."/>
            <person name="Liao X.-Y."/>
            <person name="Jiang Y.-T."/>
            <person name="Yu X."/>
            <person name="Hao Y."/>
            <person name="Huang J."/>
            <person name="Zhao X.-W."/>
            <person name="Ke S."/>
            <person name="Chen Y.-Y."/>
            <person name="Wu W.-L."/>
            <person name="Hsu J.-L."/>
            <person name="Lin Y.-F."/>
            <person name="Huang M.-D."/>
            <person name="Li C.-Y."/>
            <person name="Huang L."/>
            <person name="Wang Z.-W."/>
            <person name="Zhao X."/>
            <person name="Zhong W.-Y."/>
            <person name="Peng D.-H."/>
            <person name="Ahmad S."/>
            <person name="Lan S."/>
            <person name="Zhang J.-S."/>
            <person name="Tsai W.-C."/>
            <person name="Van De Peer Y."/>
            <person name="Liu Z.-J."/>
        </authorList>
    </citation>
    <scope>NUCLEOTIDE SEQUENCE</scope>
    <source>
        <strain evidence="4">CP</strain>
        <tissue evidence="4">Leaves</tissue>
    </source>
</reference>
<dbReference type="InterPro" id="IPR040256">
    <property type="entry name" value="At4g02000-like"/>
</dbReference>
<feature type="compositionally biased region" description="Polar residues" evidence="1">
    <location>
        <begin position="333"/>
        <end position="346"/>
    </location>
</feature>
<evidence type="ECO:0000313" key="4">
    <source>
        <dbReference type="EMBL" id="KAK1326416.1"/>
    </source>
</evidence>
<feature type="domain" description="DUF4283" evidence="3">
    <location>
        <begin position="125"/>
        <end position="207"/>
    </location>
</feature>
<proteinExistence type="predicted"/>
<evidence type="ECO:0000313" key="5">
    <source>
        <dbReference type="Proteomes" id="UP001180020"/>
    </source>
</evidence>